<dbReference type="Pfam" id="PF06479">
    <property type="entry name" value="Ribonuc_2-5A"/>
    <property type="match status" value="1"/>
</dbReference>
<dbReference type="SMART" id="SM00220">
    <property type="entry name" value="S_TKc"/>
    <property type="match status" value="1"/>
</dbReference>
<organism evidence="10">
    <name type="scientific">Eucalyptus grandis</name>
    <name type="common">Flooded gum</name>
    <dbReference type="NCBI Taxonomy" id="71139"/>
    <lineage>
        <taxon>Eukaryota</taxon>
        <taxon>Viridiplantae</taxon>
        <taxon>Streptophyta</taxon>
        <taxon>Embryophyta</taxon>
        <taxon>Tracheophyta</taxon>
        <taxon>Spermatophyta</taxon>
        <taxon>Magnoliopsida</taxon>
        <taxon>eudicotyledons</taxon>
        <taxon>Gunneridae</taxon>
        <taxon>Pentapetalae</taxon>
        <taxon>rosids</taxon>
        <taxon>malvids</taxon>
        <taxon>Myrtales</taxon>
        <taxon>Myrtaceae</taxon>
        <taxon>Myrtoideae</taxon>
        <taxon>Eucalypteae</taxon>
        <taxon>Eucalyptus</taxon>
    </lineage>
</organism>
<evidence type="ECO:0000313" key="10">
    <source>
        <dbReference type="EMBL" id="KCW80653.1"/>
    </source>
</evidence>
<reference evidence="10" key="1">
    <citation type="submission" date="2013-07" db="EMBL/GenBank/DDBJ databases">
        <title>The genome of Eucalyptus grandis.</title>
        <authorList>
            <person name="Schmutz J."/>
            <person name="Hayes R."/>
            <person name="Myburg A."/>
            <person name="Tuskan G."/>
            <person name="Grattapaglia D."/>
            <person name="Rokhsar D.S."/>
        </authorList>
    </citation>
    <scope>NUCLEOTIDE SEQUENCE</scope>
    <source>
        <tissue evidence="10">Leaf extractions</tissue>
    </source>
</reference>
<dbReference type="EC" id="2.7.11.1" evidence="1"/>
<dbReference type="GO" id="GO:0004521">
    <property type="term" value="F:RNA endonuclease activity"/>
    <property type="evidence" value="ECO:0000318"/>
    <property type="project" value="GO_Central"/>
</dbReference>
<dbReference type="Gene3D" id="3.30.200.20">
    <property type="entry name" value="Phosphorylase Kinase, domain 1"/>
    <property type="match status" value="1"/>
</dbReference>
<keyword evidence="2" id="KW-0723">Serine/threonine-protein kinase</keyword>
<keyword evidence="4" id="KW-0732">Signal</keyword>
<evidence type="ECO:0000256" key="2">
    <source>
        <dbReference type="ARBA" id="ARBA00022527"/>
    </source>
</evidence>
<dbReference type="InterPro" id="IPR008271">
    <property type="entry name" value="Ser/Thr_kinase_AS"/>
</dbReference>
<dbReference type="Gramene" id="KCW80653">
    <property type="protein sequence ID" value="KCW80653"/>
    <property type="gene ID" value="EUGRSUZ_C02029"/>
</dbReference>
<dbReference type="InParanoid" id="A0A059CQB0"/>
<accession>A0A059CQB0</accession>
<dbReference type="AlphaFoldDB" id="A0A059CQB0"/>
<evidence type="ECO:0000256" key="5">
    <source>
        <dbReference type="ARBA" id="ARBA00022741"/>
    </source>
</evidence>
<dbReference type="GO" id="GO:0005524">
    <property type="term" value="F:ATP binding"/>
    <property type="evidence" value="ECO:0007669"/>
    <property type="project" value="UniProtKB-KW"/>
</dbReference>
<dbReference type="Gene3D" id="1.10.510.10">
    <property type="entry name" value="Transferase(Phosphotransferase) domain 1"/>
    <property type="match status" value="1"/>
</dbReference>
<evidence type="ECO:0000256" key="4">
    <source>
        <dbReference type="ARBA" id="ARBA00022729"/>
    </source>
</evidence>
<keyword evidence="6" id="KW-0418">Kinase</keyword>
<dbReference type="GO" id="GO:0070059">
    <property type="term" value="P:intrinsic apoptotic signaling pathway in response to endoplasmic reticulum stress"/>
    <property type="evidence" value="ECO:0000318"/>
    <property type="project" value="GO_Central"/>
</dbReference>
<dbReference type="SMART" id="SM00580">
    <property type="entry name" value="PUG"/>
    <property type="match status" value="1"/>
</dbReference>
<dbReference type="InterPro" id="IPR000719">
    <property type="entry name" value="Prot_kinase_dom"/>
</dbReference>
<dbReference type="eggNOG" id="KOG1027">
    <property type="taxonomic scope" value="Eukaryota"/>
</dbReference>
<dbReference type="PROSITE" id="PS00108">
    <property type="entry name" value="PROTEIN_KINASE_ST"/>
    <property type="match status" value="1"/>
</dbReference>
<feature type="domain" description="KEN" evidence="9">
    <location>
        <begin position="381"/>
        <end position="532"/>
    </location>
</feature>
<evidence type="ECO:0000256" key="1">
    <source>
        <dbReference type="ARBA" id="ARBA00012513"/>
    </source>
</evidence>
<dbReference type="InterPro" id="IPR045133">
    <property type="entry name" value="IRE1/2-like"/>
</dbReference>
<dbReference type="SUPFAM" id="SSF56112">
    <property type="entry name" value="Protein kinase-like (PK-like)"/>
    <property type="match status" value="1"/>
</dbReference>
<dbReference type="InterPro" id="IPR038357">
    <property type="entry name" value="KEN_sf"/>
</dbReference>
<dbReference type="PANTHER" id="PTHR13954">
    <property type="entry name" value="IRE1-RELATED"/>
    <property type="match status" value="1"/>
</dbReference>
<evidence type="ECO:0000256" key="7">
    <source>
        <dbReference type="ARBA" id="ARBA00022840"/>
    </source>
</evidence>
<dbReference type="GO" id="GO:0006397">
    <property type="term" value="P:mRNA processing"/>
    <property type="evidence" value="ECO:0007669"/>
    <property type="project" value="InterPro"/>
</dbReference>
<name>A0A059CQB0_EUCGR</name>
<dbReference type="Gene3D" id="1.20.1440.180">
    <property type="entry name" value="KEN domain"/>
    <property type="match status" value="1"/>
</dbReference>
<dbReference type="InterPro" id="IPR010513">
    <property type="entry name" value="KEN_dom"/>
</dbReference>
<dbReference type="GO" id="GO:0051082">
    <property type="term" value="F:unfolded protein binding"/>
    <property type="evidence" value="ECO:0000318"/>
    <property type="project" value="GO_Central"/>
</dbReference>
<feature type="domain" description="Protein kinase" evidence="8">
    <location>
        <begin position="78"/>
        <end position="378"/>
    </location>
</feature>
<gene>
    <name evidence="10" type="ORF">EUGRSUZ_C02029</name>
</gene>
<dbReference type="GO" id="GO:0004674">
    <property type="term" value="F:protein serine/threonine kinase activity"/>
    <property type="evidence" value="ECO:0000318"/>
    <property type="project" value="GO_Central"/>
</dbReference>
<dbReference type="FunFam" id="3.30.200.20:FF:000077">
    <property type="entry name" value="Putative Serine/threonine-protein kinase/endoribonuclease IRE1"/>
    <property type="match status" value="1"/>
</dbReference>
<evidence type="ECO:0000259" key="8">
    <source>
        <dbReference type="PROSITE" id="PS50011"/>
    </source>
</evidence>
<dbReference type="PROSITE" id="PS51392">
    <property type="entry name" value="KEN"/>
    <property type="match status" value="1"/>
</dbReference>
<keyword evidence="5" id="KW-0547">Nucleotide-binding</keyword>
<dbReference type="STRING" id="71139.A0A059CQB0"/>
<dbReference type="Pfam" id="PF00069">
    <property type="entry name" value="Pkinase"/>
    <property type="match status" value="1"/>
</dbReference>
<evidence type="ECO:0000259" key="9">
    <source>
        <dbReference type="PROSITE" id="PS51392"/>
    </source>
</evidence>
<keyword evidence="3" id="KW-0808">Transferase</keyword>
<dbReference type="InterPro" id="IPR011009">
    <property type="entry name" value="Kinase-like_dom_sf"/>
</dbReference>
<dbReference type="PROSITE" id="PS50011">
    <property type="entry name" value="PROTEIN_KINASE_DOM"/>
    <property type="match status" value="1"/>
</dbReference>
<keyword evidence="7" id="KW-0067">ATP-binding</keyword>
<dbReference type="GO" id="GO:0036498">
    <property type="term" value="P:IRE1-mediated unfolded protein response"/>
    <property type="evidence" value="ECO:0000318"/>
    <property type="project" value="GO_Central"/>
</dbReference>
<sequence>MEYPFWKKNHYVSTSDSPFECCHQITDDVLFNRHVIKEFRPHPGVTSKFADWSNDDQLTELNSLPDGGIKWRRIGKILVSSKEIGKGSNGTIIYEGKYDKRPDAAVKRLVRNYNHVASKEIDNLIASDWGENIVRYYGVAYDDDFVYLALERCTCSLDDLIRALSDSSDNEFLDDQASMDDYKIKLGSIRDMMQDVNLWSADNYPSPQLLKLMRDVVSGLSQLHGLRIIHRDLKPNNVLITKYPFGAKLSDMGMSTFLPDGRSSLGSHATSCGTKGWRAPEQILHSKCQKQAMDLFSLGCVLFFCITRGQHPFGANMEREVNIAKGNLDLFLVNDMPEAYHLLSCLLSHKPESSWVNGKLLLMTNGPKALEVLHHPFWWDSERRLSFLYDVSDKVDWEFKQYLQKIKKIKKSEVNKYKSAFPEELQKTAKPIFKFLKKEWDQIIDHEIMTDLRLQGFGAYNGGLVKDLLRAVRNKVSHHRNAPEEVQKIYGGYPDGLDAYLAGKFPRLLIESYEVASKFCKDDDLLRKYFSF</sequence>
<dbReference type="EMBL" id="KK198755">
    <property type="protein sequence ID" value="KCW80653.1"/>
    <property type="molecule type" value="Genomic_DNA"/>
</dbReference>
<dbReference type="GO" id="GO:0005783">
    <property type="term" value="C:endoplasmic reticulum"/>
    <property type="evidence" value="ECO:0000318"/>
    <property type="project" value="GO_Central"/>
</dbReference>
<proteinExistence type="predicted"/>
<protein>
    <recommendedName>
        <fullName evidence="1">non-specific serine/threonine protein kinase</fullName>
        <ecNumber evidence="1">2.7.11.1</ecNumber>
    </recommendedName>
</protein>
<evidence type="ECO:0000256" key="3">
    <source>
        <dbReference type="ARBA" id="ARBA00022679"/>
    </source>
</evidence>
<dbReference type="PANTHER" id="PTHR13954:SF6">
    <property type="entry name" value="NON-SPECIFIC SERINE_THREONINE PROTEIN KINASE"/>
    <property type="match status" value="1"/>
</dbReference>
<evidence type="ECO:0000256" key="6">
    <source>
        <dbReference type="ARBA" id="ARBA00022777"/>
    </source>
</evidence>